<accession>A0A927CWJ0</accession>
<evidence type="ECO:0000313" key="2">
    <source>
        <dbReference type="Proteomes" id="UP000602076"/>
    </source>
</evidence>
<gene>
    <name evidence="1" type="ORF">IEO70_08825</name>
</gene>
<protein>
    <submittedName>
        <fullName evidence="1">Uncharacterized protein</fullName>
    </submittedName>
</protein>
<dbReference type="AlphaFoldDB" id="A0A927CWJ0"/>
<keyword evidence="2" id="KW-1185">Reference proteome</keyword>
<dbReference type="EMBL" id="JACXSI010000018">
    <property type="protein sequence ID" value="MBD3108469.1"/>
    <property type="molecule type" value="Genomic_DNA"/>
</dbReference>
<comment type="caution">
    <text evidence="1">The sequence shown here is derived from an EMBL/GenBank/DDBJ whole genome shotgun (WGS) entry which is preliminary data.</text>
</comment>
<organism evidence="1 2">
    <name type="scientific">Peribacillus faecalis</name>
    <dbReference type="NCBI Taxonomy" id="2772559"/>
    <lineage>
        <taxon>Bacteria</taxon>
        <taxon>Bacillati</taxon>
        <taxon>Bacillota</taxon>
        <taxon>Bacilli</taxon>
        <taxon>Bacillales</taxon>
        <taxon>Bacillaceae</taxon>
        <taxon>Peribacillus</taxon>
    </lineage>
</organism>
<dbReference type="Proteomes" id="UP000602076">
    <property type="component" value="Unassembled WGS sequence"/>
</dbReference>
<proteinExistence type="predicted"/>
<dbReference type="RefSeq" id="WP_190998010.1">
    <property type="nucleotide sequence ID" value="NZ_JACXSI010000018.1"/>
</dbReference>
<name>A0A927CWJ0_9BACI</name>
<evidence type="ECO:0000313" key="1">
    <source>
        <dbReference type="EMBL" id="MBD3108469.1"/>
    </source>
</evidence>
<reference evidence="1" key="1">
    <citation type="submission" date="2020-09" db="EMBL/GenBank/DDBJ databases">
        <title>Bacillus faecalis sp. nov., a moderately halophilic bacterium isolated from cow faeces.</title>
        <authorList>
            <person name="Jiang L."/>
            <person name="Lee J."/>
        </authorList>
    </citation>
    <scope>NUCLEOTIDE SEQUENCE</scope>
    <source>
        <strain evidence="1">AGMB 02131</strain>
    </source>
</reference>
<sequence length="220" mass="26017">MPIDTLNLTVKLKKELFEIIDDIFSFSNTYYDSFIFDLDNHFQQQESMQVEHSMIYYPHLYWWAVFCAPLGKDGKTIFDYYLHKRLFKFKRKRAILNIVLQWRNIHPSFYVHVHSLDERVLLVKDLFDHSYKIVTVYNNNYKKPAGNQLLTGLVLPFGNRSYCTIIDFLHISSPKQSLEEDLLLILRPTKLSFVTPSDLTSNYPSFLARCMKSLIEAQTN</sequence>